<feature type="domain" description="Solute-binding protein family 3/N-terminal" evidence="4">
    <location>
        <begin position="44"/>
        <end position="272"/>
    </location>
</feature>
<dbReference type="PANTHER" id="PTHR35936">
    <property type="entry name" value="MEMBRANE-BOUND LYTIC MUREIN TRANSGLYCOSYLASE F"/>
    <property type="match status" value="1"/>
</dbReference>
<comment type="caution">
    <text evidence="5">The sequence shown here is derived from an EMBL/GenBank/DDBJ whole genome shotgun (WGS) entry which is preliminary data.</text>
</comment>
<name>A0ABT9I1F2_9GAMM</name>
<evidence type="ECO:0000256" key="1">
    <source>
        <dbReference type="ARBA" id="ARBA00010333"/>
    </source>
</evidence>
<organism evidence="5 6">
    <name type="scientific">Rheinheimera baltica</name>
    <dbReference type="NCBI Taxonomy" id="67576"/>
    <lineage>
        <taxon>Bacteria</taxon>
        <taxon>Pseudomonadati</taxon>
        <taxon>Pseudomonadota</taxon>
        <taxon>Gammaproteobacteria</taxon>
        <taxon>Chromatiales</taxon>
        <taxon>Chromatiaceae</taxon>
        <taxon>Rheinheimera</taxon>
    </lineage>
</organism>
<protein>
    <submittedName>
        <fullName evidence="5">Transporter substrate-binding domain-containing protein</fullName>
    </submittedName>
</protein>
<feature type="chain" id="PRO_5045409231" evidence="3">
    <location>
        <begin position="25"/>
        <end position="272"/>
    </location>
</feature>
<dbReference type="SUPFAM" id="SSF53850">
    <property type="entry name" value="Periplasmic binding protein-like II"/>
    <property type="match status" value="1"/>
</dbReference>
<evidence type="ECO:0000259" key="4">
    <source>
        <dbReference type="SMART" id="SM00062"/>
    </source>
</evidence>
<dbReference type="InterPro" id="IPR001638">
    <property type="entry name" value="Solute-binding_3/MltF_N"/>
</dbReference>
<dbReference type="EMBL" id="JAPJDZ010000041">
    <property type="protein sequence ID" value="MDP5137214.1"/>
    <property type="molecule type" value="Genomic_DNA"/>
</dbReference>
<evidence type="ECO:0000256" key="3">
    <source>
        <dbReference type="SAM" id="SignalP"/>
    </source>
</evidence>
<accession>A0ABT9I1F2</accession>
<evidence type="ECO:0000313" key="5">
    <source>
        <dbReference type="EMBL" id="MDP5137214.1"/>
    </source>
</evidence>
<gene>
    <name evidence="5" type="ORF">ORJ04_14765</name>
</gene>
<dbReference type="Proteomes" id="UP001231109">
    <property type="component" value="Unassembled WGS sequence"/>
</dbReference>
<keyword evidence="2 3" id="KW-0732">Signal</keyword>
<keyword evidence="6" id="KW-1185">Reference proteome</keyword>
<dbReference type="SMART" id="SM00062">
    <property type="entry name" value="PBPb"/>
    <property type="match status" value="1"/>
</dbReference>
<comment type="similarity">
    <text evidence="1">Belongs to the bacterial solute-binding protein 3 family.</text>
</comment>
<feature type="signal peptide" evidence="3">
    <location>
        <begin position="1"/>
        <end position="24"/>
    </location>
</feature>
<sequence length="272" mass="30483">MRFYMMLIIAVSVFLLSCKPAEQAQTVVPQSVTGDDAVAKTNCELTFGMDAWEPYQYMSVGNKAAGLDVELVEAITASMGCDLNVVQGSWVELLSLLKNGDVDFVLGASKTQERESFAYFSEPYRQERFQLYVRKNTEHPAYADLKAFVDAGHKVGVVNEYYYGDEVAALYADETRRTQFVGAIISELNMARLLDEEIDGLLEDSFVGASILRRKGLDKYIQPHSISLGQSDVFVMFSKASVQEDQVQQFNVGLAQLRADGRYNRIVEKYSH</sequence>
<dbReference type="Pfam" id="PF00497">
    <property type="entry name" value="SBP_bac_3"/>
    <property type="match status" value="1"/>
</dbReference>
<dbReference type="RefSeq" id="WP_305976609.1">
    <property type="nucleotide sequence ID" value="NZ_JAPJDZ010000041.1"/>
</dbReference>
<dbReference type="Gene3D" id="3.40.190.10">
    <property type="entry name" value="Periplasmic binding protein-like II"/>
    <property type="match status" value="2"/>
</dbReference>
<dbReference type="PANTHER" id="PTHR35936:SF19">
    <property type="entry name" value="AMINO-ACID-BINDING PROTEIN YXEM-RELATED"/>
    <property type="match status" value="1"/>
</dbReference>
<evidence type="ECO:0000256" key="2">
    <source>
        <dbReference type="ARBA" id="ARBA00022729"/>
    </source>
</evidence>
<dbReference type="PROSITE" id="PS51257">
    <property type="entry name" value="PROKAR_LIPOPROTEIN"/>
    <property type="match status" value="1"/>
</dbReference>
<proteinExistence type="inferred from homology"/>
<reference evidence="5 6" key="1">
    <citation type="submission" date="2022-11" db="EMBL/GenBank/DDBJ databases">
        <title>Viruses from the air-sea interface of a natural surface slick.</title>
        <authorList>
            <person name="Rahlff J."/>
            <person name="Holmfeldt K."/>
        </authorList>
    </citation>
    <scope>NUCLEOTIDE SEQUENCE [LARGE SCALE GENOMIC DNA]</scope>
    <source>
        <strain evidence="5 6">SMS4</strain>
    </source>
</reference>
<evidence type="ECO:0000313" key="6">
    <source>
        <dbReference type="Proteomes" id="UP001231109"/>
    </source>
</evidence>